<comment type="caution">
    <text evidence="1">The sequence shown here is derived from an EMBL/GenBank/DDBJ whole genome shotgun (WGS) entry which is preliminary data.</text>
</comment>
<dbReference type="GO" id="GO:0016740">
    <property type="term" value="F:transferase activity"/>
    <property type="evidence" value="ECO:0007669"/>
    <property type="project" value="UniProtKB-KW"/>
</dbReference>
<dbReference type="Gene3D" id="3.40.50.300">
    <property type="entry name" value="P-loop containing nucleotide triphosphate hydrolases"/>
    <property type="match status" value="1"/>
</dbReference>
<dbReference type="InterPro" id="IPR027417">
    <property type="entry name" value="P-loop_NTPase"/>
</dbReference>
<gene>
    <name evidence="1" type="ORF">FAB82_26215</name>
</gene>
<dbReference type="InterPro" id="IPR052736">
    <property type="entry name" value="Stf3_sulfotransferase"/>
</dbReference>
<dbReference type="Proteomes" id="UP000308760">
    <property type="component" value="Unassembled WGS sequence"/>
</dbReference>
<reference evidence="2" key="1">
    <citation type="submission" date="2019-04" db="EMBL/GenBank/DDBJ databases">
        <title>Nocardioides xinjiangensis sp. nov.</title>
        <authorList>
            <person name="Liu S."/>
        </authorList>
    </citation>
    <scope>NUCLEOTIDE SEQUENCE [LARGE SCALE GENOMIC DNA]</scope>
    <source>
        <strain evidence="2">18</strain>
    </source>
</reference>
<dbReference type="Pfam" id="PF13469">
    <property type="entry name" value="Sulfotransfer_3"/>
    <property type="match status" value="1"/>
</dbReference>
<proteinExistence type="predicted"/>
<sequence>MRRVARWVRPLNAAMTPALSRALRNPDAVFDRVVAKAEQASGMSAGQDPDFTEDFRQLLHRFADVPTISYMGWMGTVTEMGMRLENRLRIRRLHTENPEIANEPIDRPIIVVGLPRTATTLAHKVIADPEDNRAPLLWEFHNADRFDIDPRLRVQRRKKAGQVSKAVNIITPIWADIHPSSAETPEECVLALPHGLHWMTRFPLPGYRDWLGQRDFVPDYQYLKEFLQVLQHGDRPRRWVLKSPFHMYNIGALLQVFPDAKIMWTHRDPQTVMGSWCSLVETGTALCNRTYDPRRIGAEWLDTLSWMVEQGRRARLQVPPERMVDVSYHQLTADPYGQLPDIFERLDMKWTMREEGNLETVLARPGMRRNHEYSLGRYGLDLDQVEEAFGDYTRMVASMR</sequence>
<dbReference type="EMBL" id="STGY01000083">
    <property type="protein sequence ID" value="THV33632.1"/>
    <property type="molecule type" value="Genomic_DNA"/>
</dbReference>
<dbReference type="RefSeq" id="WP_136537513.1">
    <property type="nucleotide sequence ID" value="NZ_STGY01000083.1"/>
</dbReference>
<dbReference type="PANTHER" id="PTHR36451">
    <property type="entry name" value="PAPS-DEPENDENT SULFOTRANSFERASE STF3"/>
    <property type="match status" value="1"/>
</dbReference>
<evidence type="ECO:0000313" key="2">
    <source>
        <dbReference type="Proteomes" id="UP000308760"/>
    </source>
</evidence>
<reference evidence="1 2" key="2">
    <citation type="submission" date="2019-05" db="EMBL/GenBank/DDBJ databases">
        <title>Glycomyces buryatensis sp. nov.</title>
        <authorList>
            <person name="Nikitina E."/>
        </authorList>
    </citation>
    <scope>NUCLEOTIDE SEQUENCE [LARGE SCALE GENOMIC DNA]</scope>
    <source>
        <strain evidence="1 2">18</strain>
    </source>
</reference>
<keyword evidence="1" id="KW-0808">Transferase</keyword>
<organism evidence="1 2">
    <name type="scientific">Glycomyces buryatensis</name>
    <dbReference type="NCBI Taxonomy" id="2570927"/>
    <lineage>
        <taxon>Bacteria</taxon>
        <taxon>Bacillati</taxon>
        <taxon>Actinomycetota</taxon>
        <taxon>Actinomycetes</taxon>
        <taxon>Glycomycetales</taxon>
        <taxon>Glycomycetaceae</taxon>
        <taxon>Glycomyces</taxon>
    </lineage>
</organism>
<dbReference type="PANTHER" id="PTHR36451:SF1">
    <property type="entry name" value="OMEGA-HYDROXY-BETA-DIHYDROMENAQUINONE-9 SULFOTRANSFERASE STF3"/>
    <property type="match status" value="1"/>
</dbReference>
<dbReference type="OrthoDB" id="9777890at2"/>
<dbReference type="AlphaFoldDB" id="A0A4S8PV41"/>
<accession>A0A4S8PV41</accession>
<evidence type="ECO:0000313" key="1">
    <source>
        <dbReference type="EMBL" id="THV33632.1"/>
    </source>
</evidence>
<protein>
    <submittedName>
        <fullName evidence="1">Sulfotransferase</fullName>
    </submittedName>
</protein>
<dbReference type="SUPFAM" id="SSF52540">
    <property type="entry name" value="P-loop containing nucleoside triphosphate hydrolases"/>
    <property type="match status" value="1"/>
</dbReference>
<name>A0A4S8PV41_9ACTN</name>
<keyword evidence="2" id="KW-1185">Reference proteome</keyword>